<dbReference type="EMBL" id="BATL01000004">
    <property type="protein sequence ID" value="GAD74167.1"/>
    <property type="molecule type" value="Genomic_DNA"/>
</dbReference>
<organism evidence="1 2">
    <name type="scientific">Vibrio azureus NBRC 104587</name>
    <dbReference type="NCBI Taxonomy" id="1219077"/>
    <lineage>
        <taxon>Bacteria</taxon>
        <taxon>Pseudomonadati</taxon>
        <taxon>Pseudomonadota</taxon>
        <taxon>Gammaproteobacteria</taxon>
        <taxon>Vibrionales</taxon>
        <taxon>Vibrionaceae</taxon>
        <taxon>Vibrio</taxon>
    </lineage>
</organism>
<dbReference type="eggNOG" id="ENOG502Z7JD">
    <property type="taxonomic scope" value="Bacteria"/>
</dbReference>
<dbReference type="Proteomes" id="UP000016567">
    <property type="component" value="Unassembled WGS sequence"/>
</dbReference>
<evidence type="ECO:0008006" key="3">
    <source>
        <dbReference type="Google" id="ProtNLM"/>
    </source>
</evidence>
<proteinExistence type="predicted"/>
<keyword evidence="2" id="KW-1185">Reference proteome</keyword>
<dbReference type="STRING" id="1219077.VAZ01S_004_00410"/>
<dbReference type="OrthoDB" id="5900133at2"/>
<comment type="caution">
    <text evidence="1">The sequence shown here is derived from an EMBL/GenBank/DDBJ whole genome shotgun (WGS) entry which is preliminary data.</text>
</comment>
<protein>
    <recommendedName>
        <fullName evidence="3">DUF2989 domain-containing protein</fullName>
    </recommendedName>
</protein>
<evidence type="ECO:0000313" key="2">
    <source>
        <dbReference type="Proteomes" id="UP000016567"/>
    </source>
</evidence>
<name>U3ALJ2_9VIBR</name>
<reference evidence="1 2" key="1">
    <citation type="submission" date="2013-09" db="EMBL/GenBank/DDBJ databases">
        <title>Whole genome shotgun sequence of Vibrio azureus NBRC 104587.</title>
        <authorList>
            <person name="Isaki S."/>
            <person name="Hosoyama A."/>
            <person name="Numata M."/>
            <person name="Hashimoto M."/>
            <person name="Hosoyama Y."/>
            <person name="Tsuchikane K."/>
            <person name="Noguchi M."/>
            <person name="Hirakata S."/>
            <person name="Ichikawa N."/>
            <person name="Ohji S."/>
            <person name="Yamazoe A."/>
            <person name="Fujita N."/>
        </authorList>
    </citation>
    <scope>NUCLEOTIDE SEQUENCE [LARGE SCALE GENOMIC DNA]</scope>
    <source>
        <strain evidence="1 2">NBRC 104587</strain>
    </source>
</reference>
<sequence>MKTSSRVITFSRFPVLPKVNVLYRLPILFCLTLTGCFDGNVTTEELCQKQPELQCKQLNINDGRCRIPRTNLIWHRYEQLQDHSEASKIKEYGLLAAYRKCLELASQITPIDQSELKRSRFDALVHSINELDRIVAELQGSTQPATLYFLWSQTGDMKARRLFLRMEGTPQLNTAEMQYALATFYAKRDAAKTVELLNNALSMSDTNNLKPEILNTLASLNQELGNKEQAYLWTMVAKQFDMPITSKDKLERMFAFKQPAKYEQLEDLAKRVAKSIKKGKYSPDQINAYLDTINTPVVPQ</sequence>
<evidence type="ECO:0000313" key="1">
    <source>
        <dbReference type="EMBL" id="GAD74167.1"/>
    </source>
</evidence>
<dbReference type="InterPro" id="IPR021372">
    <property type="entry name" value="DUF2989"/>
</dbReference>
<dbReference type="Pfam" id="PF11207">
    <property type="entry name" value="DUF2989"/>
    <property type="match status" value="1"/>
</dbReference>
<accession>U3ALJ2</accession>
<gene>
    <name evidence="1" type="ORF">VAZ01S_004_00410</name>
</gene>
<dbReference type="AlphaFoldDB" id="U3ALJ2"/>